<evidence type="ECO:0000259" key="1">
    <source>
        <dbReference type="Pfam" id="PF03354"/>
    </source>
</evidence>
<dbReference type="Gene3D" id="3.40.50.300">
    <property type="entry name" value="P-loop containing nucleotide triphosphate hydrolases"/>
    <property type="match status" value="1"/>
</dbReference>
<dbReference type="Pfam" id="PF03354">
    <property type="entry name" value="TerL_ATPase"/>
    <property type="match status" value="1"/>
</dbReference>
<evidence type="ECO:0000313" key="3">
    <source>
        <dbReference type="EMBL" id="PRZ41915.1"/>
    </source>
</evidence>
<gene>
    <name evidence="3" type="ORF">CLV47_10741</name>
</gene>
<evidence type="ECO:0000259" key="2">
    <source>
        <dbReference type="Pfam" id="PF20441"/>
    </source>
</evidence>
<dbReference type="RefSeq" id="WP_106348877.1">
    <property type="nucleotide sequence ID" value="NZ_PVUE01000007.1"/>
</dbReference>
<dbReference type="InterPro" id="IPR046461">
    <property type="entry name" value="TerL_ATPase"/>
</dbReference>
<feature type="domain" description="Terminase large subunit-like endonuclease" evidence="2">
    <location>
        <begin position="224"/>
        <end position="341"/>
    </location>
</feature>
<dbReference type="InterPro" id="IPR027417">
    <property type="entry name" value="P-loop_NTPase"/>
</dbReference>
<proteinExistence type="predicted"/>
<feature type="domain" description="Terminase large subunit-like ATPase" evidence="1">
    <location>
        <begin position="54"/>
        <end position="220"/>
    </location>
</feature>
<dbReference type="PANTHER" id="PTHR41287:SF1">
    <property type="entry name" value="PROTEIN YMFN"/>
    <property type="match status" value="1"/>
</dbReference>
<protein>
    <submittedName>
        <fullName evidence="3">Phage terminase large subunit-like protein</fullName>
    </submittedName>
</protein>
<dbReference type="Proteomes" id="UP000237752">
    <property type="component" value="Unassembled WGS sequence"/>
</dbReference>
<keyword evidence="4" id="KW-1185">Reference proteome</keyword>
<feature type="domain" description="Terminase large subunit-like endonuclease" evidence="2">
    <location>
        <begin position="369"/>
        <end position="476"/>
    </location>
</feature>
<name>A0A2T0ZZY7_9ACTN</name>
<evidence type="ECO:0000313" key="4">
    <source>
        <dbReference type="Proteomes" id="UP000237752"/>
    </source>
</evidence>
<organism evidence="3 4">
    <name type="scientific">Antricoccus suffuscus</name>
    <dbReference type="NCBI Taxonomy" id="1629062"/>
    <lineage>
        <taxon>Bacteria</taxon>
        <taxon>Bacillati</taxon>
        <taxon>Actinomycetota</taxon>
        <taxon>Actinomycetes</taxon>
        <taxon>Geodermatophilales</taxon>
        <taxon>Antricoccaceae</taxon>
        <taxon>Antricoccus</taxon>
    </lineage>
</organism>
<dbReference type="SUPFAM" id="SSF52540">
    <property type="entry name" value="P-loop containing nucleoside triphosphate hydrolases"/>
    <property type="match status" value="1"/>
</dbReference>
<dbReference type="OrthoDB" id="3188010at2"/>
<comment type="caution">
    <text evidence="3">The sequence shown here is derived from an EMBL/GenBank/DDBJ whole genome shotgun (WGS) entry which is preliminary data.</text>
</comment>
<sequence>MAPSRPGPKAPITAPPLDFSHLPPRGWERVEAFATRYLKVPKGTGAGDPFLLRPWQLDIIKGLFPQCTETRPRQGLLSLPRGNGKTALAAVLALYALFADDTASAQVLIVASDERQARHVFTAARRMIELAPSLDEQVHVYTDRIVVPHTGSELRTLPADVGALQGWDPSLMIVDELHVVTEDVWEAVSSASGKRETSLTLAISTPSDSVESVMFKLVEYGRADDDASFYFKEYAAPAGCALDDETAWYTANPALDDFLHIDAMRAQSRTIREPAFRRYRLGQWVGSEDTWLKFGVWDGLANPDRVVAPGSRVALGFDGSVSGDSTALYGATIEARPHIFLVGVWNNPGSDDWKVPRAEVRAAVDRAFSTYDVVELAADPWGWQSELQSWAETYGERRVVEFNTGYRKRMAPATDLMYQAIQDGRVSHDADPTLRAHISNAQAVTTAQGDVLQKDERKRKRRIDAAIAAVVAHARAHHYLTHKPKKRAVSW</sequence>
<accession>A0A2T0ZZY7</accession>
<dbReference type="AlphaFoldDB" id="A0A2T0ZZY7"/>
<dbReference type="PANTHER" id="PTHR41287">
    <property type="match status" value="1"/>
</dbReference>
<dbReference type="InterPro" id="IPR046462">
    <property type="entry name" value="TerL_nuclease"/>
</dbReference>
<dbReference type="Pfam" id="PF20441">
    <property type="entry name" value="TerL_nuclease"/>
    <property type="match status" value="2"/>
</dbReference>
<dbReference type="GO" id="GO:0004519">
    <property type="term" value="F:endonuclease activity"/>
    <property type="evidence" value="ECO:0007669"/>
    <property type="project" value="InterPro"/>
</dbReference>
<dbReference type="Gene3D" id="3.30.420.240">
    <property type="match status" value="1"/>
</dbReference>
<dbReference type="InterPro" id="IPR005021">
    <property type="entry name" value="Terminase_largesu-like"/>
</dbReference>
<dbReference type="EMBL" id="PVUE01000007">
    <property type="protein sequence ID" value="PRZ41915.1"/>
    <property type="molecule type" value="Genomic_DNA"/>
</dbReference>
<reference evidence="3 4" key="1">
    <citation type="submission" date="2018-03" db="EMBL/GenBank/DDBJ databases">
        <title>Genomic Encyclopedia of Archaeal and Bacterial Type Strains, Phase II (KMG-II): from individual species to whole genera.</title>
        <authorList>
            <person name="Goeker M."/>
        </authorList>
    </citation>
    <scope>NUCLEOTIDE SEQUENCE [LARGE SCALE GENOMIC DNA]</scope>
    <source>
        <strain evidence="3 4">DSM 100065</strain>
    </source>
</reference>